<dbReference type="AlphaFoldDB" id="A0A368RJP2"/>
<evidence type="ECO:0000313" key="1">
    <source>
        <dbReference type="EMBL" id="RCV30278.1"/>
    </source>
</evidence>
<name>A0A368RJP2_SETIT</name>
<reference evidence="1" key="1">
    <citation type="journal article" date="2012" name="Nat. Biotechnol.">
        <title>Reference genome sequence of the model plant Setaria.</title>
        <authorList>
            <person name="Bennetzen J.L."/>
            <person name="Schmutz J."/>
            <person name="Wang H."/>
            <person name="Percifield R."/>
            <person name="Hawkins J."/>
            <person name="Pontaroli A.C."/>
            <person name="Estep M."/>
            <person name="Feng L."/>
            <person name="Vaughn J.N."/>
            <person name="Grimwood J."/>
            <person name="Jenkins J."/>
            <person name="Barry K."/>
            <person name="Lindquist E."/>
            <person name="Hellsten U."/>
            <person name="Deshpande S."/>
            <person name="Wang X."/>
            <person name="Wu X."/>
            <person name="Mitros T."/>
            <person name="Triplett J."/>
            <person name="Yang X."/>
            <person name="Ye C.Y."/>
            <person name="Mauro-Herrera M."/>
            <person name="Wang L."/>
            <person name="Li P."/>
            <person name="Sharma M."/>
            <person name="Sharma R."/>
            <person name="Ronald P.C."/>
            <person name="Panaud O."/>
            <person name="Kellogg E.A."/>
            <person name="Brutnell T.P."/>
            <person name="Doust A.N."/>
            <person name="Tuskan G.A."/>
            <person name="Rokhsar D."/>
            <person name="Devos K.M."/>
        </authorList>
    </citation>
    <scope>NUCLEOTIDE SEQUENCE [LARGE SCALE GENOMIC DNA]</scope>
    <source>
        <strain evidence="1">Yugu1</strain>
    </source>
</reference>
<accession>A0A368RJP2</accession>
<gene>
    <name evidence="1" type="ORF">SETIT_6G081600v2</name>
</gene>
<proteinExistence type="predicted"/>
<dbReference type="EMBL" id="CM003533">
    <property type="protein sequence ID" value="RCV30277.1"/>
    <property type="molecule type" value="Genomic_DNA"/>
</dbReference>
<organism evidence="1">
    <name type="scientific">Setaria italica</name>
    <name type="common">Foxtail millet</name>
    <name type="synonym">Panicum italicum</name>
    <dbReference type="NCBI Taxonomy" id="4555"/>
    <lineage>
        <taxon>Eukaryota</taxon>
        <taxon>Viridiplantae</taxon>
        <taxon>Streptophyta</taxon>
        <taxon>Embryophyta</taxon>
        <taxon>Tracheophyta</taxon>
        <taxon>Spermatophyta</taxon>
        <taxon>Magnoliopsida</taxon>
        <taxon>Liliopsida</taxon>
        <taxon>Poales</taxon>
        <taxon>Poaceae</taxon>
        <taxon>PACMAD clade</taxon>
        <taxon>Panicoideae</taxon>
        <taxon>Panicodae</taxon>
        <taxon>Paniceae</taxon>
        <taxon>Cenchrinae</taxon>
        <taxon>Setaria</taxon>
    </lineage>
</organism>
<reference evidence="1" key="2">
    <citation type="submission" date="2015-07" db="EMBL/GenBank/DDBJ databases">
        <authorList>
            <person name="Noorani M."/>
        </authorList>
    </citation>
    <scope>NUCLEOTIDE SEQUENCE</scope>
    <source>
        <strain evidence="1">Yugu1</strain>
    </source>
</reference>
<dbReference type="EMBL" id="CM003533">
    <property type="protein sequence ID" value="RCV30278.1"/>
    <property type="molecule type" value="Genomic_DNA"/>
</dbReference>
<sequence>MREMVGDKPSKDLNVAMYINHLGRHLACSFGFNTSSGTKETLTFLFCSRLCEKVENMLLSFLFFSRLCEKVENMLFLGRKNK</sequence>
<protein>
    <submittedName>
        <fullName evidence="1">Uncharacterized protein</fullName>
    </submittedName>
</protein>